<dbReference type="SMART" id="SM00388">
    <property type="entry name" value="HisKA"/>
    <property type="match status" value="1"/>
</dbReference>
<protein>
    <submittedName>
        <fullName evidence="6">Peroxide stress-activated histidine kinase</fullName>
    </submittedName>
</protein>
<dbReference type="Pfam" id="PF00072">
    <property type="entry name" value="Response_reg"/>
    <property type="match status" value="1"/>
</dbReference>
<dbReference type="EMBL" id="CM002801">
    <property type="protein sequence ID" value="KZN84210.1"/>
    <property type="molecule type" value="Genomic_DNA"/>
</dbReference>
<dbReference type="PANTHER" id="PTHR43719:SF69">
    <property type="entry name" value="HISTIDINE KINASE G7"/>
    <property type="match status" value="1"/>
</dbReference>
<dbReference type="Pfam" id="PF00512">
    <property type="entry name" value="HisKA"/>
    <property type="match status" value="1"/>
</dbReference>
<dbReference type="SUPFAM" id="SSF47384">
    <property type="entry name" value="Homodimeric domain of signal transducing histidine kinase"/>
    <property type="match status" value="1"/>
</dbReference>
<dbReference type="PROSITE" id="PS50109">
    <property type="entry name" value="HIS_KIN"/>
    <property type="match status" value="1"/>
</dbReference>
<dbReference type="FunFam" id="3.30.450.40:FF:000083">
    <property type="entry name" value="Sensor histidine kinase/response regulator, putative (AFU_orthologue AFUA_4G00660)"/>
    <property type="match status" value="1"/>
</dbReference>
<dbReference type="CDD" id="cd00082">
    <property type="entry name" value="HisKA"/>
    <property type="match status" value="1"/>
</dbReference>
<dbReference type="SUPFAM" id="SSF55874">
    <property type="entry name" value="ATPase domain of HSP90 chaperone/DNA topoisomerase II/histidine kinase"/>
    <property type="match status" value="1"/>
</dbReference>
<proteinExistence type="predicted"/>
<dbReference type="CDD" id="cd17546">
    <property type="entry name" value="REC_hyHK_CKI1_RcsC-like"/>
    <property type="match status" value="1"/>
</dbReference>
<feature type="compositionally biased region" description="Polar residues" evidence="3">
    <location>
        <begin position="406"/>
        <end position="423"/>
    </location>
</feature>
<dbReference type="Gene3D" id="3.30.450.40">
    <property type="match status" value="1"/>
</dbReference>
<dbReference type="PANTHER" id="PTHR43719">
    <property type="entry name" value="TWO-COMPONENT HISTIDINE KINASE"/>
    <property type="match status" value="1"/>
</dbReference>
<keyword evidence="1 2" id="KW-0597">Phosphoprotein</keyword>
<gene>
    <name evidence="6" type="ORF">EN45_113300</name>
</gene>
<dbReference type="InterPro" id="IPR036890">
    <property type="entry name" value="HATPase_C_sf"/>
</dbReference>
<dbReference type="SUPFAM" id="SSF55781">
    <property type="entry name" value="GAF domain-like"/>
    <property type="match status" value="1"/>
</dbReference>
<dbReference type="InterPro" id="IPR004358">
    <property type="entry name" value="Sig_transdc_His_kin-like_C"/>
</dbReference>
<dbReference type="SMART" id="SM00448">
    <property type="entry name" value="REC"/>
    <property type="match status" value="1"/>
</dbReference>
<dbReference type="PROSITE" id="PS50110">
    <property type="entry name" value="RESPONSE_REGULATORY"/>
    <property type="match status" value="1"/>
</dbReference>
<reference evidence="6" key="1">
    <citation type="journal article" date="2014" name="Genome Announc.">
        <title>Complete sequencing and chromosome-scale genome assembly of the industrial progenitor strain P2niaD18 from the penicillin producer Penicillium chrysogenum.</title>
        <authorList>
            <person name="Specht T."/>
            <person name="Dahlmann T.A."/>
            <person name="Zadra I."/>
            <person name="Kurnsteiner H."/>
            <person name="Kuck U."/>
        </authorList>
    </citation>
    <scope>NUCLEOTIDE SEQUENCE [LARGE SCALE GENOMIC DNA]</scope>
    <source>
        <strain evidence="6">P2niaD18</strain>
    </source>
</reference>
<dbReference type="InterPro" id="IPR036097">
    <property type="entry name" value="HisK_dim/P_sf"/>
</dbReference>
<feature type="region of interest" description="Disordered" evidence="3">
    <location>
        <begin position="291"/>
        <end position="329"/>
    </location>
</feature>
<feature type="domain" description="Response regulatory" evidence="5">
    <location>
        <begin position="1158"/>
        <end position="1280"/>
    </location>
</feature>
<dbReference type="Pfam" id="PF02518">
    <property type="entry name" value="HATPase_c"/>
    <property type="match status" value="1"/>
</dbReference>
<evidence type="ECO:0000259" key="5">
    <source>
        <dbReference type="PROSITE" id="PS50110"/>
    </source>
</evidence>
<evidence type="ECO:0000256" key="2">
    <source>
        <dbReference type="PROSITE-ProRule" id="PRU00169"/>
    </source>
</evidence>
<dbReference type="Gene3D" id="3.30.565.10">
    <property type="entry name" value="Histidine kinase-like ATPase, C-terminal domain"/>
    <property type="match status" value="1"/>
</dbReference>
<feature type="modified residue" description="4-aspartylphosphate" evidence="2">
    <location>
        <position position="1209"/>
    </location>
</feature>
<dbReference type="InterPro" id="IPR001789">
    <property type="entry name" value="Sig_transdc_resp-reg_receiver"/>
</dbReference>
<evidence type="ECO:0000313" key="6">
    <source>
        <dbReference type="EMBL" id="KZN84210.1"/>
    </source>
</evidence>
<dbReference type="Proteomes" id="UP000076449">
    <property type="component" value="Chromosome IV"/>
</dbReference>
<feature type="compositionally biased region" description="Polar residues" evidence="3">
    <location>
        <begin position="1086"/>
        <end position="1112"/>
    </location>
</feature>
<dbReference type="Gene3D" id="1.10.287.130">
    <property type="match status" value="1"/>
</dbReference>
<dbReference type="InterPro" id="IPR029016">
    <property type="entry name" value="GAF-like_dom_sf"/>
</dbReference>
<accession>A0A162CNS0</accession>
<organism evidence="6">
    <name type="scientific">Penicillium chrysogenum</name>
    <name type="common">Penicillium notatum</name>
    <dbReference type="NCBI Taxonomy" id="5076"/>
    <lineage>
        <taxon>Eukaryota</taxon>
        <taxon>Fungi</taxon>
        <taxon>Dikarya</taxon>
        <taxon>Ascomycota</taxon>
        <taxon>Pezizomycotina</taxon>
        <taxon>Eurotiomycetes</taxon>
        <taxon>Eurotiomycetidae</taxon>
        <taxon>Eurotiales</taxon>
        <taxon>Aspergillaceae</taxon>
        <taxon>Penicillium</taxon>
        <taxon>Penicillium chrysogenum species complex</taxon>
    </lineage>
</organism>
<feature type="region of interest" description="Disordered" evidence="3">
    <location>
        <begin position="1057"/>
        <end position="1155"/>
    </location>
</feature>
<feature type="domain" description="Histidine kinase" evidence="4">
    <location>
        <begin position="615"/>
        <end position="898"/>
    </location>
</feature>
<evidence type="ECO:0000259" key="4">
    <source>
        <dbReference type="PROSITE" id="PS50109"/>
    </source>
</evidence>
<dbReference type="SUPFAM" id="SSF52172">
    <property type="entry name" value="CheY-like"/>
    <property type="match status" value="1"/>
</dbReference>
<keyword evidence="6" id="KW-0808">Transferase</keyword>
<name>A0A162CNS0_PENCH</name>
<dbReference type="SMART" id="SM00387">
    <property type="entry name" value="HATPase_c"/>
    <property type="match status" value="1"/>
</dbReference>
<dbReference type="InterPro" id="IPR003594">
    <property type="entry name" value="HATPase_dom"/>
</dbReference>
<evidence type="ECO:0000256" key="1">
    <source>
        <dbReference type="ARBA" id="ARBA00022553"/>
    </source>
</evidence>
<dbReference type="GO" id="GO:0000155">
    <property type="term" value="F:phosphorelay sensor kinase activity"/>
    <property type="evidence" value="ECO:0007669"/>
    <property type="project" value="InterPro"/>
</dbReference>
<dbReference type="Gene3D" id="3.40.50.2300">
    <property type="match status" value="1"/>
</dbReference>
<dbReference type="InterPro" id="IPR003661">
    <property type="entry name" value="HisK_dim/P_dom"/>
</dbReference>
<evidence type="ECO:0000256" key="3">
    <source>
        <dbReference type="SAM" id="MobiDB-lite"/>
    </source>
</evidence>
<dbReference type="InterPro" id="IPR050956">
    <property type="entry name" value="2C_system_His_kinase"/>
</dbReference>
<feature type="region of interest" description="Disordered" evidence="3">
    <location>
        <begin position="404"/>
        <end position="445"/>
    </location>
</feature>
<dbReference type="InterPro" id="IPR005467">
    <property type="entry name" value="His_kinase_dom"/>
</dbReference>
<keyword evidence="6" id="KW-0418">Kinase</keyword>
<dbReference type="PRINTS" id="PR00344">
    <property type="entry name" value="BCTRLSENSOR"/>
</dbReference>
<dbReference type="InterPro" id="IPR011006">
    <property type="entry name" value="CheY-like_superfamily"/>
</dbReference>
<sequence>MSRPVTSQYAQKYHVNFGTSREREFYKYLPPYHLNPHALHHIGPVTPSNEHVARSSADPVLTAFAQLGTLRLNAQRSLISLFGRNEQHILTEATQTLSLQDDSDHNARDELWVGSCTMSYERSLCKSVMNSTPNTSNAREGVFVVPNLAEDKAFKGHVDVTTFPNIRFLASSPIISPKGVVIGSYTILDDQPHDPLDDKSLQFLVDIAATVMNYLATSHSKVQHFRSERMMVGLGSFLEGKGSLRNSWVVDTEVPQTMSGGMEHAEGHVNREQQEKQISQNVAQAVAQNDAPSHLPFRPYNLHIPRSKPLQGDKEKYRSLSNSSTSKRDARALLKLKEASQAAMATDNDQSRQQSPKDDYTAKVNETFGRAANLIRESIEVEAVVFFNANFGSQEALVDNAKSDTEGSSFESCSSGDEATFRSSPKRSFPDRDFLGPEQATSSGKATLNPCEILGFATSSASSVNDQPTEDNKIALSESFLGGLLHRYPRGKIFNFGEDGTVSSDDTGDGVIKRFLRRPGGKKYKKTQKSLVRQDAQTLLQLAPESRSIIFSPLWDSHKGRWYSGALTWTKAPHRVFTSNDELAFLLTFGTSIMAEVHRLGSHFADRAKSDLLSGLSHELRSPLHGIFGTAELFSDTVMDALQRGFIHTISSCAYTLLGSINQLLEYASINDVRPNPVANPPGGGIYKRPVDRKVAAARRSSHSSHCGENDVNTCVELDATLEDAVETVFAGYSFFSSSGSPLRGIAGAPTLAGKQPDRRDGVKVVLDIDRTHSWKFSTQAGAWHVILTNIFGNALKFTRNGYIYVSMKASPAKFGKSGEVTSSAVTVTVKDTGCGIDPDFLKNGLFTAFSQEDCMTTGNGLGLSITRRILLSLGGDIQVNSEKNVGTEVVATATLDHASALDNLEKLNSHSPITMAQRLARGKTIGILGLGTSESDTALSTSLRKLCQNWFSMEVRLIGSSQTQLAHCDLYISSHEYPDIGDHETRAITPRPGVKLSSPVITICPSARTAHSMSVEAQNRGDAHVLEFISQPCGARKLAKTLEACINRQQLRVDSLPGEENVPDCSGSFPADLSTNEPQMDLFLSPSSNGEVSEPSTKKVATNSETYSQGSVGMRGSLGLSQGNIDDQLPPSKEATTTGHDTPVKKENDLVSDPPSTVLLVDDNDINLRILMAFMKKLKCDCLIAQNGEEAVEVFKANCSVIGMIFMDISMPIMDGLEATRRIREFEKTLETQSPVRIAALTGVAQADMQRDAIGSGMDLFLTKPVRLKSLLPIIKGILPPSHALWQEQ</sequence>